<dbReference type="FunFam" id="3.40.50.720:FF:000084">
    <property type="entry name" value="Short-chain dehydrogenase reductase"/>
    <property type="match status" value="1"/>
</dbReference>
<dbReference type="InterPro" id="IPR002347">
    <property type="entry name" value="SDR_fam"/>
</dbReference>
<dbReference type="GO" id="GO:0016491">
    <property type="term" value="F:oxidoreductase activity"/>
    <property type="evidence" value="ECO:0007669"/>
    <property type="project" value="UniProtKB-KW"/>
</dbReference>
<keyword evidence="5" id="KW-1185">Reference proteome</keyword>
<evidence type="ECO:0000313" key="5">
    <source>
        <dbReference type="Proteomes" id="UP000240760"/>
    </source>
</evidence>
<dbReference type="PANTHER" id="PTHR43639:SF1">
    <property type="entry name" value="SHORT-CHAIN DEHYDROGENASE_REDUCTASE FAMILY PROTEIN"/>
    <property type="match status" value="1"/>
</dbReference>
<accession>A0A2T4C1J4</accession>
<protein>
    <submittedName>
        <fullName evidence="4">NAD(P)-binding protein</fullName>
    </submittedName>
</protein>
<dbReference type="InterPro" id="IPR020904">
    <property type="entry name" value="Sc_DH/Rdtase_CS"/>
</dbReference>
<gene>
    <name evidence="4" type="ORF">M440DRAFT_1274535</name>
</gene>
<dbReference type="EMBL" id="KZ679134">
    <property type="protein sequence ID" value="PTB75429.1"/>
    <property type="molecule type" value="Genomic_DNA"/>
</dbReference>
<dbReference type="SUPFAM" id="SSF51735">
    <property type="entry name" value="NAD(P)-binding Rossmann-fold domains"/>
    <property type="match status" value="1"/>
</dbReference>
<dbReference type="AlphaFoldDB" id="A0A2T4C1J4"/>
<dbReference type="InterPro" id="IPR036291">
    <property type="entry name" value="NAD(P)-bd_dom_sf"/>
</dbReference>
<dbReference type="PROSITE" id="PS00061">
    <property type="entry name" value="ADH_SHORT"/>
    <property type="match status" value="1"/>
</dbReference>
<reference evidence="4 5" key="1">
    <citation type="submission" date="2016-07" db="EMBL/GenBank/DDBJ databases">
        <title>Multiple horizontal gene transfer events from other fungi enriched the ability of initially mycotrophic Trichoderma (Ascomycota) to feed on dead plant biomass.</title>
        <authorList>
            <consortium name="DOE Joint Genome Institute"/>
            <person name="Aerts A."/>
            <person name="Atanasova L."/>
            <person name="Chenthamara K."/>
            <person name="Zhang J."/>
            <person name="Grujic M."/>
            <person name="Henrissat B."/>
            <person name="Kuo A."/>
            <person name="Salamov A."/>
            <person name="Lipzen A."/>
            <person name="Labutti K."/>
            <person name="Barry K."/>
            <person name="Miao Y."/>
            <person name="Rahimi M.J."/>
            <person name="Shen Q."/>
            <person name="Grigoriev I.V."/>
            <person name="Kubicek C.P."/>
            <person name="Druzhinina I.S."/>
        </authorList>
    </citation>
    <scope>NUCLEOTIDE SEQUENCE [LARGE SCALE GENOMIC DNA]</scope>
    <source>
        <strain evidence="4 5">ATCC 18648</strain>
    </source>
</reference>
<evidence type="ECO:0000256" key="3">
    <source>
        <dbReference type="ARBA" id="ARBA00023002"/>
    </source>
</evidence>
<evidence type="ECO:0000256" key="2">
    <source>
        <dbReference type="ARBA" id="ARBA00022857"/>
    </source>
</evidence>
<evidence type="ECO:0000313" key="4">
    <source>
        <dbReference type="EMBL" id="PTB75429.1"/>
    </source>
</evidence>
<dbReference type="STRING" id="983965.A0A2T4C1J4"/>
<dbReference type="Proteomes" id="UP000240760">
    <property type="component" value="Unassembled WGS sequence"/>
</dbReference>
<dbReference type="Pfam" id="PF13561">
    <property type="entry name" value="adh_short_C2"/>
    <property type="match status" value="1"/>
</dbReference>
<dbReference type="PRINTS" id="PR00080">
    <property type="entry name" value="SDRFAMILY"/>
</dbReference>
<organism evidence="4 5">
    <name type="scientific">Trichoderma longibrachiatum ATCC 18648</name>
    <dbReference type="NCBI Taxonomy" id="983965"/>
    <lineage>
        <taxon>Eukaryota</taxon>
        <taxon>Fungi</taxon>
        <taxon>Dikarya</taxon>
        <taxon>Ascomycota</taxon>
        <taxon>Pezizomycotina</taxon>
        <taxon>Sordariomycetes</taxon>
        <taxon>Hypocreomycetidae</taxon>
        <taxon>Hypocreales</taxon>
        <taxon>Hypocreaceae</taxon>
        <taxon>Trichoderma</taxon>
    </lineage>
</organism>
<keyword evidence="2" id="KW-0521">NADP</keyword>
<dbReference type="PRINTS" id="PR00081">
    <property type="entry name" value="GDHRDH"/>
</dbReference>
<sequence>MSQAELINSPFQLNRIYQTLPIMSTDFSGKLAIVTGASKLNGIGFATAYALAKAGADIVIHYNSNKAAAEECLAKIKELGVKAIAVQSNAASVTFGTDIVNATVAAFPNRKIDILVNNAGHVTLQDSPAKTTIEEFDALFHPNVRGPHLLTIAALPHLASPGGRIVNIGSVVARTGTKFATLYSATKGALNTLTLAWAEELGDRGITVNVVAPGPISTDYAPPEEFELTQKFRVQQRVKRNGTPEEVASAVLFVASQGASFMTGQVLGVDGGLSYL</sequence>
<dbReference type="PANTHER" id="PTHR43639">
    <property type="entry name" value="OXIDOREDUCTASE, SHORT-CHAIN DEHYDROGENASE/REDUCTASE FAMILY (AFU_ORTHOLOGUE AFUA_5G02870)"/>
    <property type="match status" value="1"/>
</dbReference>
<proteinExistence type="inferred from homology"/>
<keyword evidence="3" id="KW-0560">Oxidoreductase</keyword>
<comment type="similarity">
    <text evidence="1">Belongs to the short-chain dehydrogenases/reductases (SDR) family.</text>
</comment>
<dbReference type="Gene3D" id="3.40.50.720">
    <property type="entry name" value="NAD(P)-binding Rossmann-like Domain"/>
    <property type="match status" value="1"/>
</dbReference>
<name>A0A2T4C1J4_TRILO</name>
<dbReference type="OrthoDB" id="47007at2759"/>
<evidence type="ECO:0000256" key="1">
    <source>
        <dbReference type="ARBA" id="ARBA00006484"/>
    </source>
</evidence>